<dbReference type="PROSITE" id="PS00599">
    <property type="entry name" value="AA_TRANSFER_CLASS_2"/>
    <property type="match status" value="1"/>
</dbReference>
<evidence type="ECO:0000256" key="3">
    <source>
        <dbReference type="ARBA" id="ARBA00011738"/>
    </source>
</evidence>
<dbReference type="InterPro" id="IPR005861">
    <property type="entry name" value="HisP_aminotrans"/>
</dbReference>
<dbReference type="RefSeq" id="WP_379597654.1">
    <property type="nucleotide sequence ID" value="NZ_JBHUDE010000049.1"/>
</dbReference>
<dbReference type="InterPro" id="IPR015422">
    <property type="entry name" value="PyrdxlP-dep_Trfase_small"/>
</dbReference>
<keyword evidence="5 9" id="KW-0808">Transferase</keyword>
<keyword evidence="12" id="KW-1185">Reference proteome</keyword>
<dbReference type="HAMAP" id="MF_01023">
    <property type="entry name" value="HisC_aminotrans_2"/>
    <property type="match status" value="1"/>
</dbReference>
<comment type="catalytic activity">
    <reaction evidence="8 9">
        <text>L-histidinol phosphate + 2-oxoglutarate = 3-(imidazol-4-yl)-2-oxopropyl phosphate + L-glutamate</text>
        <dbReference type="Rhea" id="RHEA:23744"/>
        <dbReference type="ChEBI" id="CHEBI:16810"/>
        <dbReference type="ChEBI" id="CHEBI:29985"/>
        <dbReference type="ChEBI" id="CHEBI:57766"/>
        <dbReference type="ChEBI" id="CHEBI:57980"/>
        <dbReference type="EC" id="2.6.1.9"/>
    </reaction>
</comment>
<keyword evidence="4 9" id="KW-0032">Aminotransferase</keyword>
<evidence type="ECO:0000256" key="7">
    <source>
        <dbReference type="ARBA" id="ARBA00023102"/>
    </source>
</evidence>
<dbReference type="EMBL" id="JBHUDE010000049">
    <property type="protein sequence ID" value="MFD1608351.1"/>
    <property type="molecule type" value="Genomic_DNA"/>
</dbReference>
<proteinExistence type="inferred from homology"/>
<keyword evidence="6 9" id="KW-0663">Pyridoxal phosphate</keyword>
<dbReference type="InterPro" id="IPR015421">
    <property type="entry name" value="PyrdxlP-dep_Trfase_major"/>
</dbReference>
<evidence type="ECO:0000259" key="10">
    <source>
        <dbReference type="Pfam" id="PF00155"/>
    </source>
</evidence>
<dbReference type="InterPro" id="IPR004839">
    <property type="entry name" value="Aminotransferase_I/II_large"/>
</dbReference>
<evidence type="ECO:0000256" key="8">
    <source>
        <dbReference type="ARBA" id="ARBA00047481"/>
    </source>
</evidence>
<comment type="similarity">
    <text evidence="9">Belongs to the class-II pyridoxal-phosphate-dependent aminotransferase family. Histidinol-phosphate aminotransferase subfamily.</text>
</comment>
<dbReference type="Pfam" id="PF00155">
    <property type="entry name" value="Aminotran_1_2"/>
    <property type="match status" value="1"/>
</dbReference>
<evidence type="ECO:0000256" key="5">
    <source>
        <dbReference type="ARBA" id="ARBA00022679"/>
    </source>
</evidence>
<evidence type="ECO:0000256" key="4">
    <source>
        <dbReference type="ARBA" id="ARBA00022576"/>
    </source>
</evidence>
<dbReference type="CDD" id="cd00609">
    <property type="entry name" value="AAT_like"/>
    <property type="match status" value="1"/>
</dbReference>
<dbReference type="SUPFAM" id="SSF53383">
    <property type="entry name" value="PLP-dependent transferases"/>
    <property type="match status" value="1"/>
</dbReference>
<reference evidence="12" key="1">
    <citation type="journal article" date="2019" name="Int. J. Syst. Evol. Microbiol.">
        <title>The Global Catalogue of Microorganisms (GCM) 10K type strain sequencing project: providing services to taxonomists for standard genome sequencing and annotation.</title>
        <authorList>
            <consortium name="The Broad Institute Genomics Platform"/>
            <consortium name="The Broad Institute Genome Sequencing Center for Infectious Disease"/>
            <person name="Wu L."/>
            <person name="Ma J."/>
        </authorList>
    </citation>
    <scope>NUCLEOTIDE SEQUENCE [LARGE SCALE GENOMIC DNA]</scope>
    <source>
        <strain evidence="12">CGMCC 1.12376</strain>
    </source>
</reference>
<organism evidence="11 12">
    <name type="scientific">Oceanobacillus luteolus</name>
    <dbReference type="NCBI Taxonomy" id="1274358"/>
    <lineage>
        <taxon>Bacteria</taxon>
        <taxon>Bacillati</taxon>
        <taxon>Bacillota</taxon>
        <taxon>Bacilli</taxon>
        <taxon>Bacillales</taxon>
        <taxon>Bacillaceae</taxon>
        <taxon>Oceanobacillus</taxon>
    </lineage>
</organism>
<dbReference type="Gene3D" id="3.40.640.10">
    <property type="entry name" value="Type I PLP-dependent aspartate aminotransferase-like (Major domain)"/>
    <property type="match status" value="1"/>
</dbReference>
<comment type="pathway">
    <text evidence="2 9">Amino-acid biosynthesis; L-histidine biosynthesis; L-histidine from 5-phospho-alpha-D-ribose 1-diphosphate: step 7/9.</text>
</comment>
<dbReference type="InterPro" id="IPR050106">
    <property type="entry name" value="HistidinolP_aminotransfase"/>
</dbReference>
<name>A0ABW4HS36_9BACI</name>
<gene>
    <name evidence="9 11" type="primary">hisC</name>
    <name evidence="11" type="ORF">ACFSBH_11845</name>
</gene>
<comment type="cofactor">
    <cofactor evidence="1 9">
        <name>pyridoxal 5'-phosphate</name>
        <dbReference type="ChEBI" id="CHEBI:597326"/>
    </cofactor>
</comment>
<evidence type="ECO:0000313" key="11">
    <source>
        <dbReference type="EMBL" id="MFD1608351.1"/>
    </source>
</evidence>
<keyword evidence="7 9" id="KW-0368">Histidine biosynthesis</keyword>
<evidence type="ECO:0000256" key="6">
    <source>
        <dbReference type="ARBA" id="ARBA00022898"/>
    </source>
</evidence>
<feature type="modified residue" description="N6-(pyridoxal phosphate)lysine" evidence="9">
    <location>
        <position position="223"/>
    </location>
</feature>
<dbReference type="GO" id="GO:0004400">
    <property type="term" value="F:histidinol-phosphate transaminase activity"/>
    <property type="evidence" value="ECO:0007669"/>
    <property type="project" value="UniProtKB-EC"/>
</dbReference>
<dbReference type="InterPro" id="IPR015424">
    <property type="entry name" value="PyrdxlP-dep_Trfase"/>
</dbReference>
<dbReference type="InterPro" id="IPR001917">
    <property type="entry name" value="Aminotrans_II_pyridoxalP_BS"/>
</dbReference>
<evidence type="ECO:0000256" key="1">
    <source>
        <dbReference type="ARBA" id="ARBA00001933"/>
    </source>
</evidence>
<dbReference type="EC" id="2.6.1.9" evidence="9"/>
<accession>A0ABW4HS36</accession>
<dbReference type="NCBIfam" id="TIGR01141">
    <property type="entry name" value="hisC"/>
    <property type="match status" value="1"/>
</dbReference>
<dbReference type="Proteomes" id="UP001597221">
    <property type="component" value="Unassembled WGS sequence"/>
</dbReference>
<comment type="subunit">
    <text evidence="3 9">Homodimer.</text>
</comment>
<dbReference type="PANTHER" id="PTHR43643:SF3">
    <property type="entry name" value="HISTIDINOL-PHOSPHATE AMINOTRANSFERASE"/>
    <property type="match status" value="1"/>
</dbReference>
<evidence type="ECO:0000256" key="2">
    <source>
        <dbReference type="ARBA" id="ARBA00005011"/>
    </source>
</evidence>
<evidence type="ECO:0000256" key="9">
    <source>
        <dbReference type="HAMAP-Rule" id="MF_01023"/>
    </source>
</evidence>
<protein>
    <recommendedName>
        <fullName evidence="9">Histidinol-phosphate aminotransferase</fullName>
        <ecNumber evidence="9">2.6.1.9</ecNumber>
    </recommendedName>
    <alternativeName>
        <fullName evidence="9">Imidazole acetol-phosphate transaminase</fullName>
    </alternativeName>
</protein>
<dbReference type="Gene3D" id="3.90.1150.10">
    <property type="entry name" value="Aspartate Aminotransferase, domain 1"/>
    <property type="match status" value="1"/>
</dbReference>
<evidence type="ECO:0000313" key="12">
    <source>
        <dbReference type="Proteomes" id="UP001597221"/>
    </source>
</evidence>
<keyword evidence="9" id="KW-0028">Amino-acid biosynthesis</keyword>
<dbReference type="PANTHER" id="PTHR43643">
    <property type="entry name" value="HISTIDINOL-PHOSPHATE AMINOTRANSFERASE 2"/>
    <property type="match status" value="1"/>
</dbReference>
<sequence>MKQKTILSKLTAYQQGKQTHEIKEEYGLEKIVKLASNENVYGYSSQVKNYLTENLPELNIYPDGHTSELRTALSKKLAVDENQLLFGSGSEEIIQIICRAFVQDNTNTVMAANSFPQYRHNTLVEGGTVKEIPVKANGEHDLQAMNAAIDEETVVVWICAPDNPTGTLIKGEEFINFMEDCPKDVLVVLDEAYREYVDVAQLLDSHTYIKNYPNLISLRTFSKAYGLAGLRIGYGIGHPDLVHHLNVVRGPFNTTSVAQKAATIAIQDEDFIRETVEKNRDVKNDFCQFLDEINWAYYPSYTNFISVSTPVSGLEMFQYLIENGFIVRPGELLGYPNSIRITIGNKEDMTELQEIIKKFIESNG</sequence>
<comment type="caution">
    <text evidence="11">The sequence shown here is derived from an EMBL/GenBank/DDBJ whole genome shotgun (WGS) entry which is preliminary data.</text>
</comment>
<feature type="domain" description="Aminotransferase class I/classII large" evidence="10">
    <location>
        <begin position="30"/>
        <end position="354"/>
    </location>
</feature>